<dbReference type="Pfam" id="PF03108">
    <property type="entry name" value="DBD_Tnp_Mut"/>
    <property type="match status" value="1"/>
</dbReference>
<evidence type="ECO:0000313" key="3">
    <source>
        <dbReference type="EMBL" id="MED6156404.1"/>
    </source>
</evidence>
<feature type="domain" description="Transposase MuDR plant" evidence="2">
    <location>
        <begin position="259"/>
        <end position="320"/>
    </location>
</feature>
<proteinExistence type="predicted"/>
<evidence type="ECO:0000256" key="1">
    <source>
        <dbReference type="SAM" id="MobiDB-lite"/>
    </source>
</evidence>
<dbReference type="EMBL" id="JASCZI010120866">
    <property type="protein sequence ID" value="MED6156404.1"/>
    <property type="molecule type" value="Genomic_DNA"/>
</dbReference>
<dbReference type="InterPro" id="IPR004332">
    <property type="entry name" value="Transposase_MuDR"/>
</dbReference>
<reference evidence="3 4" key="1">
    <citation type="journal article" date="2023" name="Plants (Basel)">
        <title>Bridging the Gap: Combining Genomics and Transcriptomics Approaches to Understand Stylosanthes scabra, an Orphan Legume from the Brazilian Caatinga.</title>
        <authorList>
            <person name="Ferreira-Neto J.R.C."/>
            <person name="da Silva M.D."/>
            <person name="Binneck E."/>
            <person name="de Melo N.F."/>
            <person name="da Silva R.H."/>
            <person name="de Melo A.L.T.M."/>
            <person name="Pandolfi V."/>
            <person name="Bustamante F.O."/>
            <person name="Brasileiro-Vidal A.C."/>
            <person name="Benko-Iseppon A.M."/>
        </authorList>
    </citation>
    <scope>NUCLEOTIDE SEQUENCE [LARGE SCALE GENOMIC DNA]</scope>
    <source>
        <tissue evidence="3">Leaves</tissue>
    </source>
</reference>
<gene>
    <name evidence="3" type="ORF">PIB30_014155</name>
</gene>
<organism evidence="3 4">
    <name type="scientific">Stylosanthes scabra</name>
    <dbReference type="NCBI Taxonomy" id="79078"/>
    <lineage>
        <taxon>Eukaryota</taxon>
        <taxon>Viridiplantae</taxon>
        <taxon>Streptophyta</taxon>
        <taxon>Embryophyta</taxon>
        <taxon>Tracheophyta</taxon>
        <taxon>Spermatophyta</taxon>
        <taxon>Magnoliopsida</taxon>
        <taxon>eudicotyledons</taxon>
        <taxon>Gunneridae</taxon>
        <taxon>Pentapetalae</taxon>
        <taxon>rosids</taxon>
        <taxon>fabids</taxon>
        <taxon>Fabales</taxon>
        <taxon>Fabaceae</taxon>
        <taxon>Papilionoideae</taxon>
        <taxon>50 kb inversion clade</taxon>
        <taxon>dalbergioids sensu lato</taxon>
        <taxon>Dalbergieae</taxon>
        <taxon>Pterocarpus clade</taxon>
        <taxon>Stylosanthes</taxon>
    </lineage>
</organism>
<name>A0ABU6U6J0_9FABA</name>
<sequence length="574" mass="64361">MDDVHAIIYSNGEISQSSEGVMFSCEDPAWIMIHAQACLQDLKNLILISLAKVGRKEVTRILYRMSDAVANSFVYRKMPLRTDQNVAMMFSYHRGIASVFAIELCVQMQDVGGSSSSSNHVESGRGISINDGDRMPANRMGDNPSPSFSPHVNRPAQQAPPEVPHFGHHAGGFTIHSPEPDDAQAGADNSESGGDDDEEFIPETQQAIAGGVLRLPSIVRPLRGVVEEAAHYSTIDAEAMHSASVEDDPSSYPISGELELEIGLKFNNREIAMLAVKNYNIRRSAEFKVVESDRAMYVSKCKQFGGQCQWMIRVPKTKSSSRFWEVRKYQGLLVKNINVQRWSRRGLFASELPEDTINRKNLYEPKKNKRHNRRVEIPMGCASELRRDDVMNGCISRKALGPIDIRSPVVDPRHEQGVASMHALCLPNDGMAHRSVEPAQNCTAPTIFTNTIKIGQQWKKPRMDRVVCFVWEKYSSEHVQDIASRILLQHVLRCVQWHLLQPGPKPDQLYIVFGGPDVTTWDISQQLRTPLPNVFLIPLPPRSQCAADGNSVYRDPKMVRNVFKGDRALPPRKM</sequence>
<dbReference type="Proteomes" id="UP001341840">
    <property type="component" value="Unassembled WGS sequence"/>
</dbReference>
<protein>
    <recommendedName>
        <fullName evidence="2">Transposase MuDR plant domain-containing protein</fullName>
    </recommendedName>
</protein>
<evidence type="ECO:0000313" key="4">
    <source>
        <dbReference type="Proteomes" id="UP001341840"/>
    </source>
</evidence>
<feature type="region of interest" description="Disordered" evidence="1">
    <location>
        <begin position="113"/>
        <end position="198"/>
    </location>
</feature>
<evidence type="ECO:0000259" key="2">
    <source>
        <dbReference type="Pfam" id="PF03108"/>
    </source>
</evidence>
<accession>A0ABU6U6J0</accession>
<keyword evidence="4" id="KW-1185">Reference proteome</keyword>
<comment type="caution">
    <text evidence="3">The sequence shown here is derived from an EMBL/GenBank/DDBJ whole genome shotgun (WGS) entry which is preliminary data.</text>
</comment>